<sequence>MHVIEPLVVMIGCYMLILVESVSRWFSSTASELSRGGSSLIEREVSSTATVLSSMAMKLSSMAMKLTLGGDRALSQWLSSNRR</sequence>
<reference evidence="1 2" key="1">
    <citation type="submission" date="2021-05" db="EMBL/GenBank/DDBJ databases">
        <title>Genome Assembly of Synthetic Allotetraploid Brassica napus Reveals Homoeologous Exchanges between Subgenomes.</title>
        <authorList>
            <person name="Davis J.T."/>
        </authorList>
    </citation>
    <scope>NUCLEOTIDE SEQUENCE [LARGE SCALE GENOMIC DNA]</scope>
    <source>
        <strain evidence="2">cv. Da-Ae</strain>
        <tissue evidence="1">Seedling</tissue>
    </source>
</reference>
<name>A0ABQ8B0K0_BRANA</name>
<organism evidence="1 2">
    <name type="scientific">Brassica napus</name>
    <name type="common">Rape</name>
    <dbReference type="NCBI Taxonomy" id="3708"/>
    <lineage>
        <taxon>Eukaryota</taxon>
        <taxon>Viridiplantae</taxon>
        <taxon>Streptophyta</taxon>
        <taxon>Embryophyta</taxon>
        <taxon>Tracheophyta</taxon>
        <taxon>Spermatophyta</taxon>
        <taxon>Magnoliopsida</taxon>
        <taxon>eudicotyledons</taxon>
        <taxon>Gunneridae</taxon>
        <taxon>Pentapetalae</taxon>
        <taxon>rosids</taxon>
        <taxon>malvids</taxon>
        <taxon>Brassicales</taxon>
        <taxon>Brassicaceae</taxon>
        <taxon>Brassiceae</taxon>
        <taxon>Brassica</taxon>
    </lineage>
</organism>
<protein>
    <recommendedName>
        <fullName evidence="3">Secreted protein</fullName>
    </recommendedName>
</protein>
<evidence type="ECO:0000313" key="1">
    <source>
        <dbReference type="EMBL" id="KAH0897816.1"/>
    </source>
</evidence>
<gene>
    <name evidence="1" type="ORF">HID58_047384</name>
</gene>
<proteinExistence type="predicted"/>
<comment type="caution">
    <text evidence="1">The sequence shown here is derived from an EMBL/GenBank/DDBJ whole genome shotgun (WGS) entry which is preliminary data.</text>
</comment>
<accession>A0ABQ8B0K0</accession>
<dbReference type="EMBL" id="JAGKQM010000012">
    <property type="protein sequence ID" value="KAH0897816.1"/>
    <property type="molecule type" value="Genomic_DNA"/>
</dbReference>
<dbReference type="Proteomes" id="UP000824890">
    <property type="component" value="Unassembled WGS sequence"/>
</dbReference>
<evidence type="ECO:0000313" key="2">
    <source>
        <dbReference type="Proteomes" id="UP000824890"/>
    </source>
</evidence>
<evidence type="ECO:0008006" key="3">
    <source>
        <dbReference type="Google" id="ProtNLM"/>
    </source>
</evidence>
<keyword evidence="2" id="KW-1185">Reference proteome</keyword>